<evidence type="ECO:0000313" key="8">
    <source>
        <dbReference type="Proteomes" id="UP000430508"/>
    </source>
</evidence>
<accession>A0A857DIF0</accession>
<dbReference type="AlphaFoldDB" id="A0A857DIF0"/>
<dbReference type="Gene3D" id="2.40.50.1070">
    <property type="match status" value="1"/>
</dbReference>
<evidence type="ECO:0000259" key="6">
    <source>
        <dbReference type="PROSITE" id="PS50926"/>
    </source>
</evidence>
<dbReference type="EC" id="2.1.1.190" evidence="7"/>
<dbReference type="PROSITE" id="PS01231">
    <property type="entry name" value="TRMA_2"/>
    <property type="match status" value="1"/>
</dbReference>
<dbReference type="InterPro" id="IPR010280">
    <property type="entry name" value="U5_MeTrfase_fam"/>
</dbReference>
<feature type="active site" evidence="5">
    <location>
        <position position="404"/>
    </location>
</feature>
<dbReference type="InterPro" id="IPR029063">
    <property type="entry name" value="SAM-dependent_MTases_sf"/>
</dbReference>
<dbReference type="SUPFAM" id="SSF50249">
    <property type="entry name" value="Nucleic acid-binding proteins"/>
    <property type="match status" value="1"/>
</dbReference>
<proteinExistence type="inferred from homology"/>
<feature type="binding site" evidence="4">
    <location>
        <position position="332"/>
    </location>
    <ligand>
        <name>S-adenosyl-L-methionine</name>
        <dbReference type="ChEBI" id="CHEBI:59789"/>
    </ligand>
</feature>
<dbReference type="InterPro" id="IPR030391">
    <property type="entry name" value="MeTrfase_TrmA_CS"/>
</dbReference>
<feature type="binding site" evidence="4">
    <location>
        <position position="311"/>
    </location>
    <ligand>
        <name>S-adenosyl-L-methionine</name>
        <dbReference type="ChEBI" id="CHEBI:59789"/>
    </ligand>
</feature>
<evidence type="ECO:0000256" key="4">
    <source>
        <dbReference type="PROSITE-ProRule" id="PRU01024"/>
    </source>
</evidence>
<dbReference type="InterPro" id="IPR002792">
    <property type="entry name" value="TRAM_dom"/>
</dbReference>
<reference evidence="7 8" key="1">
    <citation type="submission" date="2019-12" db="EMBL/GenBank/DDBJ databases">
        <title>Sequence classification of anaerobic respiratory reductive dehalogenases: First we see many, then we see few.</title>
        <authorList>
            <person name="Molenda O."/>
            <person name="Puentes Jacome L.A."/>
            <person name="Cao X."/>
            <person name="Nesbo C.L."/>
            <person name="Tang S."/>
            <person name="Morson N."/>
            <person name="Patron J."/>
            <person name="Lomheim L."/>
            <person name="Wishart D.S."/>
            <person name="Edwards E.A."/>
        </authorList>
    </citation>
    <scope>NUCLEOTIDE SEQUENCE [LARGE SCALE GENOMIC DNA]</scope>
    <source>
        <strain evidence="7 8">12DCA</strain>
    </source>
</reference>
<dbReference type="Gene3D" id="2.40.50.140">
    <property type="entry name" value="Nucleic acid-binding proteins"/>
    <property type="match status" value="1"/>
</dbReference>
<dbReference type="FunFam" id="3.40.50.150:FF:000009">
    <property type="entry name" value="23S rRNA (Uracil(1939)-C(5))-methyltransferase RlmD"/>
    <property type="match status" value="1"/>
</dbReference>
<dbReference type="Proteomes" id="UP000430508">
    <property type="component" value="Chromosome"/>
</dbReference>
<dbReference type="InterPro" id="IPR030390">
    <property type="entry name" value="MeTrfase_TrmA_AS"/>
</dbReference>
<keyword evidence="2 4" id="KW-0808">Transferase</keyword>
<dbReference type="PROSITE" id="PS51687">
    <property type="entry name" value="SAM_MT_RNA_M5U"/>
    <property type="match status" value="1"/>
</dbReference>
<dbReference type="GO" id="GO:0070041">
    <property type="term" value="F:rRNA (uridine-C5-)-methyltransferase activity"/>
    <property type="evidence" value="ECO:0007669"/>
    <property type="project" value="UniProtKB-ARBA"/>
</dbReference>
<dbReference type="FunFam" id="2.40.50.140:FF:000097">
    <property type="entry name" value="23S rRNA (uracil(1939)-C(5))-methyltransferase RlmD"/>
    <property type="match status" value="1"/>
</dbReference>
<feature type="binding site" evidence="4">
    <location>
        <position position="377"/>
    </location>
    <ligand>
        <name>S-adenosyl-L-methionine</name>
        <dbReference type="ChEBI" id="CHEBI:59789"/>
    </ligand>
</feature>
<feature type="active site" description="Nucleophile" evidence="4">
    <location>
        <position position="404"/>
    </location>
</feature>
<name>A0A857DIF0_9FIRM</name>
<comment type="similarity">
    <text evidence="4">Belongs to the class I-like SAM-binding methyltransferase superfamily. RNA M5U methyltransferase family.</text>
</comment>
<dbReference type="Pfam" id="PF05958">
    <property type="entry name" value="tRNA_U5-meth_tr"/>
    <property type="match status" value="1"/>
</dbReference>
<evidence type="ECO:0000313" key="7">
    <source>
        <dbReference type="EMBL" id="QHA01120.1"/>
    </source>
</evidence>
<evidence type="ECO:0000256" key="2">
    <source>
        <dbReference type="ARBA" id="ARBA00022679"/>
    </source>
</evidence>
<dbReference type="PROSITE" id="PS50926">
    <property type="entry name" value="TRAM"/>
    <property type="match status" value="1"/>
</dbReference>
<evidence type="ECO:0000256" key="5">
    <source>
        <dbReference type="PROSITE-ProRule" id="PRU10015"/>
    </source>
</evidence>
<feature type="binding site" evidence="4">
    <location>
        <position position="282"/>
    </location>
    <ligand>
        <name>S-adenosyl-L-methionine</name>
        <dbReference type="ChEBI" id="CHEBI:59789"/>
    </ligand>
</feature>
<dbReference type="EMBL" id="CP046996">
    <property type="protein sequence ID" value="QHA01120.1"/>
    <property type="molecule type" value="Genomic_DNA"/>
</dbReference>
<keyword evidence="1 4" id="KW-0489">Methyltransferase</keyword>
<organism evidence="7 8">
    <name type="scientific">Dehalobacter restrictus</name>
    <dbReference type="NCBI Taxonomy" id="55583"/>
    <lineage>
        <taxon>Bacteria</taxon>
        <taxon>Bacillati</taxon>
        <taxon>Bacillota</taxon>
        <taxon>Clostridia</taxon>
        <taxon>Eubacteriales</taxon>
        <taxon>Desulfitobacteriaceae</taxon>
        <taxon>Dehalobacter</taxon>
    </lineage>
</organism>
<dbReference type="PANTHER" id="PTHR11061">
    <property type="entry name" value="RNA M5U METHYLTRANSFERASE"/>
    <property type="match status" value="1"/>
</dbReference>
<dbReference type="PANTHER" id="PTHR11061:SF30">
    <property type="entry name" value="TRNA (URACIL(54)-C(5))-METHYLTRANSFERASE"/>
    <property type="match status" value="1"/>
</dbReference>
<protein>
    <submittedName>
        <fullName evidence="7">23S rRNA (Uracil(1939)-C(5))-methyltransferase RlmD</fullName>
        <ecNumber evidence="7">2.1.1.190</ecNumber>
    </submittedName>
</protein>
<sequence length="452" mass="51347">MVNKNDRHEGTYDHTVAREERIGAKNLDIEIVRLASDGSGVGYTDGITTFVPRMLPGEKGKIQLTEQKKSYRRAQIVEIEQMSEERVEPPCTVYPVCGGCNLQHVEYQTTLAWKQRWVEDALRRIGGFTDIRVEPVLGMDDPWRYRNKAVLHRDLKGRFGYYREKSKDVTVFDDCLLLRQETNHRIKKMQQVIGECCEGIKTATFRESNRGKGLLVFDGNTENTKELDQLISKLKEQAEFSPQSCSITIPRGNNVFEGSGAQYLNEHLNDLRFKVSPRSFLQVNPAQTAVLYGLVLDWAGLTGEDEVWDLYCGIGTMTLMLAQRAKRVLGIEENPYAIADAQENAEDNNIINVRFVEGKVEEKLAALSETPDLIVCDPPRAGMEPEVLEGLLDIGPERIIYVSCNPATLARDLKVLCRNTYRIKRVQPVDMFPWTQHVECIILMTNCGQKEK</sequence>
<evidence type="ECO:0000256" key="3">
    <source>
        <dbReference type="ARBA" id="ARBA00022691"/>
    </source>
</evidence>
<feature type="domain" description="TRAM" evidence="6">
    <location>
        <begin position="19"/>
        <end position="78"/>
    </location>
</feature>
<dbReference type="RefSeq" id="WP_158208456.1">
    <property type="nucleotide sequence ID" value="NZ_CP046996.1"/>
</dbReference>
<dbReference type="Pfam" id="PF01938">
    <property type="entry name" value="TRAM"/>
    <property type="match status" value="1"/>
</dbReference>
<dbReference type="GO" id="GO:0070475">
    <property type="term" value="P:rRNA base methylation"/>
    <property type="evidence" value="ECO:0007669"/>
    <property type="project" value="TreeGrafter"/>
</dbReference>
<dbReference type="SUPFAM" id="SSF53335">
    <property type="entry name" value="S-adenosyl-L-methionine-dependent methyltransferases"/>
    <property type="match status" value="1"/>
</dbReference>
<dbReference type="PROSITE" id="PS01230">
    <property type="entry name" value="TRMA_1"/>
    <property type="match status" value="1"/>
</dbReference>
<gene>
    <name evidence="7" type="primary">rlmD</name>
    <name evidence="7" type="ORF">GQ588_10990</name>
</gene>
<dbReference type="InterPro" id="IPR012340">
    <property type="entry name" value="NA-bd_OB-fold"/>
</dbReference>
<dbReference type="Gene3D" id="3.40.50.150">
    <property type="entry name" value="Vaccinia Virus protein VP39"/>
    <property type="match status" value="1"/>
</dbReference>
<dbReference type="CDD" id="cd02440">
    <property type="entry name" value="AdoMet_MTases"/>
    <property type="match status" value="1"/>
</dbReference>
<evidence type="ECO:0000256" key="1">
    <source>
        <dbReference type="ARBA" id="ARBA00022603"/>
    </source>
</evidence>
<keyword evidence="3 4" id="KW-0949">S-adenosyl-L-methionine</keyword>
<dbReference type="NCBIfam" id="TIGR00479">
    <property type="entry name" value="rumA"/>
    <property type="match status" value="1"/>
</dbReference>